<keyword evidence="2" id="KW-0812">Transmembrane</keyword>
<dbReference type="EMBL" id="QWDM01000253">
    <property type="protein sequence ID" value="RUT67506.1"/>
    <property type="molecule type" value="Genomic_DNA"/>
</dbReference>
<reference evidence="4" key="1">
    <citation type="journal article" date="2019" name="Syst. Appl. Microbiol.">
        <title>Flavobacterium circumlabens sp. nov. and Flavobacterium cupreum sp. nov., two psychrotrophic species isolated from Antarctic environmental samples.</title>
        <authorList>
            <person name="Kralova S."/>
            <person name="Busse H.-J."/>
            <person name="Svec P."/>
            <person name="Maslanova I."/>
            <person name="Stankova E."/>
            <person name="Bartak M."/>
            <person name="Sedlacek I."/>
        </authorList>
    </citation>
    <scope>NUCLEOTIDE SEQUENCE [LARGE SCALE GENOMIC DNA]</scope>
    <source>
        <strain evidence="4">CCM 8825</strain>
    </source>
</reference>
<dbReference type="AlphaFoldDB" id="A0A433ZZG8"/>
<evidence type="ECO:0000313" key="3">
    <source>
        <dbReference type="EMBL" id="RUT67506.1"/>
    </source>
</evidence>
<keyword evidence="2" id="KW-0472">Membrane</keyword>
<gene>
    <name evidence="3" type="ORF">D0817_26085</name>
</gene>
<comment type="caution">
    <text evidence="3">The sequence shown here is derived from an EMBL/GenBank/DDBJ whole genome shotgun (WGS) entry which is preliminary data.</text>
</comment>
<accession>A0A433ZZG8</accession>
<keyword evidence="2" id="KW-1133">Transmembrane helix</keyword>
<evidence type="ECO:0000256" key="2">
    <source>
        <dbReference type="SAM" id="Phobius"/>
    </source>
</evidence>
<sequence length="94" mass="9879">PGEKSNKRSGVRRVNNLPIYIMCTGLVIFLLVMILVASGRAEKQNDPAQGRGGEQAKGGDTNIFAREIAGNQKDGIVKAKAAPLVVPDLNAPPG</sequence>
<evidence type="ECO:0000313" key="4">
    <source>
        <dbReference type="Proteomes" id="UP000288102"/>
    </source>
</evidence>
<evidence type="ECO:0000256" key="1">
    <source>
        <dbReference type="SAM" id="MobiDB-lite"/>
    </source>
</evidence>
<name>A0A433ZZG8_9FLAO</name>
<protein>
    <submittedName>
        <fullName evidence="3">Conjugal transfer protein TrbI</fullName>
    </submittedName>
</protein>
<feature type="region of interest" description="Disordered" evidence="1">
    <location>
        <begin position="42"/>
        <end position="61"/>
    </location>
</feature>
<proteinExistence type="predicted"/>
<feature type="non-terminal residue" evidence="3">
    <location>
        <position position="94"/>
    </location>
</feature>
<keyword evidence="4" id="KW-1185">Reference proteome</keyword>
<dbReference type="Proteomes" id="UP000288102">
    <property type="component" value="Unassembled WGS sequence"/>
</dbReference>
<organism evidence="3 4">
    <name type="scientific">Flavobacterium cupreum</name>
    <dbReference type="NCBI Taxonomy" id="2133766"/>
    <lineage>
        <taxon>Bacteria</taxon>
        <taxon>Pseudomonadati</taxon>
        <taxon>Bacteroidota</taxon>
        <taxon>Flavobacteriia</taxon>
        <taxon>Flavobacteriales</taxon>
        <taxon>Flavobacteriaceae</taxon>
        <taxon>Flavobacterium</taxon>
    </lineage>
</organism>
<feature type="transmembrane region" description="Helical" evidence="2">
    <location>
        <begin position="17"/>
        <end position="37"/>
    </location>
</feature>
<feature type="non-terminal residue" evidence="3">
    <location>
        <position position="1"/>
    </location>
</feature>